<keyword evidence="4 8" id="KW-0378">Hydrolase</keyword>
<evidence type="ECO:0000256" key="5">
    <source>
        <dbReference type="ARBA" id="ARBA00023124"/>
    </source>
</evidence>
<dbReference type="GO" id="GO:0106300">
    <property type="term" value="P:protein-DNA covalent cross-linking repair"/>
    <property type="evidence" value="ECO:0007669"/>
    <property type="project" value="InterPro"/>
</dbReference>
<dbReference type="PANTHER" id="PTHR13604">
    <property type="entry name" value="DC12-RELATED"/>
    <property type="match status" value="1"/>
</dbReference>
<protein>
    <recommendedName>
        <fullName evidence="8">Abasic site processing protein</fullName>
        <ecNumber evidence="8">3.4.-.-</ecNumber>
    </recommendedName>
</protein>
<comment type="caution">
    <text evidence="9">The sequence shown here is derived from an EMBL/GenBank/DDBJ whole genome shotgun (WGS) entry which is preliminary data.</text>
</comment>
<evidence type="ECO:0000256" key="8">
    <source>
        <dbReference type="RuleBase" id="RU364100"/>
    </source>
</evidence>
<keyword evidence="5" id="KW-0190">Covalent protein-DNA linkage</keyword>
<evidence type="ECO:0000256" key="4">
    <source>
        <dbReference type="ARBA" id="ARBA00022801"/>
    </source>
</evidence>
<dbReference type="InterPro" id="IPR003738">
    <property type="entry name" value="SRAP"/>
</dbReference>
<proteinExistence type="inferred from homology"/>
<name>A0A8J7PCS0_9BACT</name>
<dbReference type="PANTHER" id="PTHR13604:SF0">
    <property type="entry name" value="ABASIC SITE PROCESSING PROTEIN HMCES"/>
    <property type="match status" value="1"/>
</dbReference>
<dbReference type="GO" id="GO:0016829">
    <property type="term" value="F:lyase activity"/>
    <property type="evidence" value="ECO:0007669"/>
    <property type="project" value="UniProtKB-KW"/>
</dbReference>
<accession>A0A8J7PCS0</accession>
<dbReference type="Pfam" id="PF02586">
    <property type="entry name" value="SRAP"/>
    <property type="match status" value="1"/>
</dbReference>
<evidence type="ECO:0000313" key="10">
    <source>
        <dbReference type="Proteomes" id="UP000664277"/>
    </source>
</evidence>
<evidence type="ECO:0000256" key="2">
    <source>
        <dbReference type="ARBA" id="ARBA00022670"/>
    </source>
</evidence>
<dbReference type="Gene3D" id="3.90.1680.10">
    <property type="entry name" value="SOS response associated peptidase-like"/>
    <property type="match status" value="1"/>
</dbReference>
<dbReference type="AlphaFoldDB" id="A0A8J7PCS0"/>
<dbReference type="SUPFAM" id="SSF143081">
    <property type="entry name" value="BB1717-like"/>
    <property type="match status" value="1"/>
</dbReference>
<dbReference type="EMBL" id="JAFLCK010000012">
    <property type="protein sequence ID" value="MBN8660671.1"/>
    <property type="molecule type" value="Genomic_DNA"/>
</dbReference>
<dbReference type="GO" id="GO:0003697">
    <property type="term" value="F:single-stranded DNA binding"/>
    <property type="evidence" value="ECO:0007669"/>
    <property type="project" value="InterPro"/>
</dbReference>
<dbReference type="GO" id="GO:0006508">
    <property type="term" value="P:proteolysis"/>
    <property type="evidence" value="ECO:0007669"/>
    <property type="project" value="UniProtKB-KW"/>
</dbReference>
<keyword evidence="3" id="KW-0227">DNA damage</keyword>
<reference evidence="9" key="1">
    <citation type="submission" date="2021-02" db="EMBL/GenBank/DDBJ databases">
        <title>Genome-Resolved Metagenomics of a Microbial Community Performing Photosynthetic Biological Nutrient Removal.</title>
        <authorList>
            <person name="Mcdaniel E.A."/>
        </authorList>
    </citation>
    <scope>NUCLEOTIDE SEQUENCE</scope>
    <source>
        <strain evidence="9">UWPOB_OBS1</strain>
    </source>
</reference>
<keyword evidence="6" id="KW-0238">DNA-binding</keyword>
<dbReference type="InterPro" id="IPR036590">
    <property type="entry name" value="SRAP-like"/>
</dbReference>
<gene>
    <name evidence="9" type="ORF">J0M35_09930</name>
</gene>
<evidence type="ECO:0000256" key="7">
    <source>
        <dbReference type="ARBA" id="ARBA00023239"/>
    </source>
</evidence>
<keyword evidence="7" id="KW-0456">Lyase</keyword>
<sequence>MCGRYTLSATEAAIIEAFAVEDVFMETALTPRFNLAPTQQAPIVFAKDGSRVLTTYQWGLVPFFAKEAGSKAMINARAETLAEKPFFKTALNRRRCLVPADGFYEWLPAASTAKGSRKQPVWIHLKNKEPGPRLFAFAGLYDTNKNIDPAKPLNTFTIITTSANAAISPVHSRMPVILSPQAIEIWLNPTIQDPEQLLPLLNGAPDDIIEMYQVSTKVNSPSYDSSELIEKIESD</sequence>
<dbReference type="Proteomes" id="UP000664277">
    <property type="component" value="Unassembled WGS sequence"/>
</dbReference>
<organism evidence="9 10">
    <name type="scientific">Candidatus Obscuribacter phosphatis</name>
    <dbReference type="NCBI Taxonomy" id="1906157"/>
    <lineage>
        <taxon>Bacteria</taxon>
        <taxon>Bacillati</taxon>
        <taxon>Candidatus Melainabacteria</taxon>
        <taxon>Candidatus Obscuribacterales</taxon>
        <taxon>Candidatus Obscuribacteraceae</taxon>
        <taxon>Candidatus Obscuribacter</taxon>
    </lineage>
</organism>
<evidence type="ECO:0000256" key="3">
    <source>
        <dbReference type="ARBA" id="ARBA00022763"/>
    </source>
</evidence>
<dbReference type="EC" id="3.4.-.-" evidence="8"/>
<dbReference type="GO" id="GO:0008233">
    <property type="term" value="F:peptidase activity"/>
    <property type="evidence" value="ECO:0007669"/>
    <property type="project" value="UniProtKB-KW"/>
</dbReference>
<evidence type="ECO:0000256" key="1">
    <source>
        <dbReference type="ARBA" id="ARBA00008136"/>
    </source>
</evidence>
<evidence type="ECO:0000256" key="6">
    <source>
        <dbReference type="ARBA" id="ARBA00023125"/>
    </source>
</evidence>
<comment type="similarity">
    <text evidence="1 8">Belongs to the SOS response-associated peptidase family.</text>
</comment>
<evidence type="ECO:0000313" key="9">
    <source>
        <dbReference type="EMBL" id="MBN8660671.1"/>
    </source>
</evidence>
<keyword evidence="2 8" id="KW-0645">Protease</keyword>